<evidence type="ECO:0000313" key="3">
    <source>
        <dbReference type="Proteomes" id="UP000188298"/>
    </source>
</evidence>
<keyword evidence="1" id="KW-0732">Signal</keyword>
<feature type="signal peptide" evidence="1">
    <location>
        <begin position="1"/>
        <end position="19"/>
    </location>
</feature>
<name>A0A1Q2LGN6_9HELI</name>
<dbReference type="EMBL" id="CP019645">
    <property type="protein sequence ID" value="AQQ59569.1"/>
    <property type="molecule type" value="Genomic_DNA"/>
</dbReference>
<organism evidence="2 3">
    <name type="scientific">Helicobacter bilis</name>
    <dbReference type="NCBI Taxonomy" id="37372"/>
    <lineage>
        <taxon>Bacteria</taxon>
        <taxon>Pseudomonadati</taxon>
        <taxon>Campylobacterota</taxon>
        <taxon>Epsilonproteobacteria</taxon>
        <taxon>Campylobacterales</taxon>
        <taxon>Helicobacteraceae</taxon>
        <taxon>Helicobacter</taxon>
    </lineage>
</organism>
<sequence>MKKGLIALVLGAFISNAYAVEVGGDELYKAYYDDNAGKSITHYCYKDISTIISGNWRKFYEIVPSDGDLREFSLRDGLKEVEKFEYMKKSEALASAIKKDFESWQQKLYTFRTKLIEDGCVVSDKCKIKDYDLVSCEMKKPLDEILNNLDKYYTDIK</sequence>
<evidence type="ECO:0000313" key="2">
    <source>
        <dbReference type="EMBL" id="AQQ59569.1"/>
    </source>
</evidence>
<protein>
    <recommendedName>
        <fullName evidence="4">DUF1311 domain-containing protein</fullName>
    </recommendedName>
</protein>
<dbReference type="RefSeq" id="WP_077388565.1">
    <property type="nucleotide sequence ID" value="NZ_CP019645.1"/>
</dbReference>
<feature type="chain" id="PRO_5012795021" description="DUF1311 domain-containing protein" evidence="1">
    <location>
        <begin position="20"/>
        <end position="157"/>
    </location>
</feature>
<evidence type="ECO:0008006" key="4">
    <source>
        <dbReference type="Google" id="ProtNLM"/>
    </source>
</evidence>
<dbReference type="KEGG" id="hbl:XJ32_05065"/>
<evidence type="ECO:0000256" key="1">
    <source>
        <dbReference type="SAM" id="SignalP"/>
    </source>
</evidence>
<reference evidence="2 3" key="1">
    <citation type="submission" date="2017-02" db="EMBL/GenBank/DDBJ databases">
        <title>Whole genome sequencing of Helicobacter bilis strain AAQJH.</title>
        <authorList>
            <person name="Conlan S."/>
            <person name="Thomas P.J."/>
            <person name="Mullikin J."/>
            <person name="Palmore T.N."/>
            <person name="Frank K.M."/>
            <person name="Segre J.A."/>
        </authorList>
    </citation>
    <scope>NUCLEOTIDE SEQUENCE [LARGE SCALE GENOMIC DNA]</scope>
    <source>
        <strain evidence="2 3">AAQJH</strain>
    </source>
</reference>
<accession>A0A1Q2LGN6</accession>
<gene>
    <name evidence="2" type="ORF">XJ32_05065</name>
</gene>
<proteinExistence type="predicted"/>
<dbReference type="Proteomes" id="UP000188298">
    <property type="component" value="Chromosome"/>
</dbReference>
<dbReference type="AlphaFoldDB" id="A0A1Q2LGN6"/>